<keyword evidence="4" id="KW-1185">Reference proteome</keyword>
<evidence type="ECO:0000313" key="3">
    <source>
        <dbReference type="EMBL" id="KAG7173871.1"/>
    </source>
</evidence>
<sequence>MKGSTEEDGRSGERWWESTKLSPSDLRQRSESWSLAADAATATLLQSISQRLVSRTHEVEGALEKVLEETDRVMTVISNTNNAFHMLANTQFIENRTYQDDADVVREKTQPKEKPAAGEEDVLTRCKNAIIDGLSLVSRSYERHEMQDSDSEDEDSPGSPVPVYALIDPYEGKPLPLIIGSGGFMADDKVGLQETSSSEDNSKMTLSPAETDTEDELDVDDLTGRRLQKDQPIPASSSKAVDDDSDSDWSDEDFPHPVNNVTGVDKPKSPQSTNDEGEDEDDADFFGPSKTTQSPGLAHISERVSMLEEGAMFIITLGLLLLVMLLLTYITKNGPNVSSQISKKLNINAATAHISSRGRGLDSDSDDDGDLFGTRRESSIPSAGLFGNTQPPSASRGGNSNDLFGEQNTHTPSEPSVGVENVRAMPNPTRAGPHAVSRPQKSGSNLFASDTDDDEGDLFSSKTSSTTKTRSQSGKAKNQPDQPSTPSTNLFSSDEDGGLFSPATPHTQGTSNNKEDYEQKDEPPPIPSGRKVPVGGINIFGSAVTSAIRRQQSDSEPSDDERSIRGGSRSSSASLTKPEPQPSQGPSLKAANSGKNLDGGGLFDEDDEDLFGSISKKPEATSFKTVSDQTKPLSSTSVDKMKDPDERKNLFKNITSGNSQGQQTAINSSGGLFSDDDDDLFGAPFKAEKKYSTLPTTPAVKSSSSTENAAESGVISSGPAKKPNPSQDVQKTSPPVKVHEVPKVPSTSLFSSPSDDDEDLFFPSSSSMTVKSSAFVTEPPPLPPAGTVSSISENSESSMNHDDHHSSTTSMPQVIKTQESPKTISISSNDKSINMAANQREQGPLSNSLFSSSDDDDLFSSVLKTTHEDATLTQKHKDRTESFKTKEDPPIRSESIISNTTDNTSSQKSKPNLDIFGSPDDIFVPKSKLKDNLPTEGTKPSQSFKTQTRAEKSDLFAAIDSEDDIFSSVSNSSSSGKPAPKSDKDGSSLFGSFDDDIFADAQKGSKSGDASEPKPHVNMKGKKDIFDSSAQPQHQKESPSLTVVTAAGQTDTVITSSVSDRDNPPTLPAETEGSTTPLASERESFPSENLTKVVHKPPVGGVALFGGDELSARINKQKSLLGEREVKDEKVKEEGSKPVSEKTVVKEEKGDRFNKIGSIFDGEVDDSDLFGVTQVKPEKNLFSGLGRESPPPLPTTTVEPSPHSNEKLESSLPPLKEPQLENVKLSEGESIINANDKNRDVDEPGKGGTEVKSEKTEQIVAVEKEILEIKPKKKPPRGGVSMFGGGGIGGKELLAKVQQRKSILEPDSESESDDDDGPVTISPGTSPHKEEITTVSSVKLLTPISPISPMSPLSPVFASEVVWPKSGGQESSVSFDEPAPSTTLQSLNKSRNRGSLKRRPPSRSHRRSRLEENSPGAPNISTSKEYTAPADTVTSSVPEYTSQDRQRTCQEKELSVNDSSVSPDKQRQLDSIFCDDSTQSDIISNYVNTEVKNTVENKEQSTDIVSKKEKRNTALKKKQKDESNDDDLFGRSKSALNEAKVKSISKGTNNSLFGVSDSDDEDLFGEAKLRTSSVKASESSSKHNSSTKTLVKSHPAQSLFGNDDDDIFGSSSKAEKVSASVPRKGSTSKPKSNLKPSSEPFEDPLLSNLK</sequence>
<feature type="compositionally biased region" description="Polar residues" evidence="1">
    <location>
        <begin position="1432"/>
        <end position="1441"/>
    </location>
</feature>
<feature type="compositionally biased region" description="Polar residues" evidence="1">
    <location>
        <begin position="193"/>
        <end position="205"/>
    </location>
</feature>
<feature type="compositionally biased region" description="Polar residues" evidence="1">
    <location>
        <begin position="1368"/>
        <end position="1389"/>
    </location>
</feature>
<evidence type="ECO:0000256" key="1">
    <source>
        <dbReference type="SAM" id="MobiDB-lite"/>
    </source>
</evidence>
<feature type="compositionally biased region" description="Basic and acidic residues" evidence="1">
    <location>
        <begin position="1442"/>
        <end position="1455"/>
    </location>
</feature>
<feature type="region of interest" description="Disordered" evidence="1">
    <location>
        <begin position="1124"/>
        <end position="1145"/>
    </location>
</feature>
<feature type="compositionally biased region" description="Polar residues" evidence="1">
    <location>
        <begin position="763"/>
        <end position="775"/>
    </location>
</feature>
<feature type="compositionally biased region" description="Basic and acidic residues" evidence="1">
    <location>
        <begin position="639"/>
        <end position="649"/>
    </location>
</feature>
<feature type="compositionally biased region" description="Polar residues" evidence="1">
    <location>
        <begin position="652"/>
        <end position="667"/>
    </location>
</feature>
<feature type="compositionally biased region" description="Polar residues" evidence="1">
    <location>
        <begin position="938"/>
        <end position="947"/>
    </location>
</feature>
<feature type="region of interest" description="Disordered" evidence="1">
    <location>
        <begin position="1365"/>
        <end position="1474"/>
    </location>
</feature>
<feature type="compositionally biased region" description="Polar residues" evidence="1">
    <location>
        <begin position="470"/>
        <end position="492"/>
    </location>
</feature>
<feature type="compositionally biased region" description="Basic and acidic residues" evidence="1">
    <location>
        <begin position="1236"/>
        <end position="1270"/>
    </location>
</feature>
<feature type="compositionally biased region" description="Acidic residues" evidence="1">
    <location>
        <begin position="243"/>
        <end position="252"/>
    </location>
</feature>
<feature type="compositionally biased region" description="Polar residues" evidence="1">
    <location>
        <begin position="439"/>
        <end position="448"/>
    </location>
</feature>
<organism evidence="3 4">
    <name type="scientific">Homarus americanus</name>
    <name type="common">American lobster</name>
    <dbReference type="NCBI Taxonomy" id="6706"/>
    <lineage>
        <taxon>Eukaryota</taxon>
        <taxon>Metazoa</taxon>
        <taxon>Ecdysozoa</taxon>
        <taxon>Arthropoda</taxon>
        <taxon>Crustacea</taxon>
        <taxon>Multicrustacea</taxon>
        <taxon>Malacostraca</taxon>
        <taxon>Eumalacostraca</taxon>
        <taxon>Eucarida</taxon>
        <taxon>Decapoda</taxon>
        <taxon>Pleocyemata</taxon>
        <taxon>Astacidea</taxon>
        <taxon>Nephropoidea</taxon>
        <taxon>Nephropidae</taxon>
        <taxon>Homarus</taxon>
    </lineage>
</organism>
<feature type="compositionally biased region" description="Polar residues" evidence="1">
    <location>
        <begin position="807"/>
        <end position="841"/>
    </location>
</feature>
<feature type="region of interest" description="Disordered" evidence="1">
    <location>
        <begin position="193"/>
        <end position="296"/>
    </location>
</feature>
<reference evidence="3" key="1">
    <citation type="journal article" date="2021" name="Sci. Adv.">
        <title>The American lobster genome reveals insights on longevity, neural, and immune adaptations.</title>
        <authorList>
            <person name="Polinski J.M."/>
            <person name="Zimin A.V."/>
            <person name="Clark K.F."/>
            <person name="Kohn A.B."/>
            <person name="Sadowski N."/>
            <person name="Timp W."/>
            <person name="Ptitsyn A."/>
            <person name="Khanna P."/>
            <person name="Romanova D.Y."/>
            <person name="Williams P."/>
            <person name="Greenwood S.J."/>
            <person name="Moroz L.L."/>
            <person name="Walt D.R."/>
            <person name="Bodnar A.G."/>
        </authorList>
    </citation>
    <scope>NUCLEOTIDE SEQUENCE</scope>
    <source>
        <strain evidence="3">GMGI-L3</strain>
    </source>
</reference>
<feature type="compositionally biased region" description="Gly residues" evidence="1">
    <location>
        <begin position="1281"/>
        <end position="1290"/>
    </location>
</feature>
<feature type="domain" description="FAM21/CAPZIP" evidence="2">
    <location>
        <begin position="1358"/>
        <end position="1415"/>
    </location>
</feature>
<feature type="compositionally biased region" description="Basic and acidic residues" evidence="1">
    <location>
        <begin position="1009"/>
        <end position="1026"/>
    </location>
</feature>
<feature type="compositionally biased region" description="Low complexity" evidence="1">
    <location>
        <begin position="565"/>
        <end position="574"/>
    </location>
</feature>
<feature type="compositionally biased region" description="Low complexity" evidence="1">
    <location>
        <begin position="1571"/>
        <end position="1589"/>
    </location>
</feature>
<feature type="compositionally biased region" description="Polar residues" evidence="1">
    <location>
        <begin position="724"/>
        <end position="733"/>
    </location>
</feature>
<feature type="region of interest" description="Disordered" evidence="1">
    <location>
        <begin position="966"/>
        <end position="1093"/>
    </location>
</feature>
<feature type="compositionally biased region" description="Basic and acidic residues" evidence="1">
    <location>
        <begin position="878"/>
        <end position="891"/>
    </location>
</feature>
<feature type="compositionally biased region" description="Basic and acidic residues" evidence="1">
    <location>
        <begin position="1"/>
        <end position="17"/>
    </location>
</feature>
<dbReference type="InterPro" id="IPR029341">
    <property type="entry name" value="FAM21/CAPZIP"/>
</dbReference>
<feature type="compositionally biased region" description="Polar residues" evidence="1">
    <location>
        <begin position="1028"/>
        <end position="1058"/>
    </location>
</feature>
<feature type="compositionally biased region" description="Acidic residues" evidence="1">
    <location>
        <begin position="211"/>
        <end position="221"/>
    </location>
</feature>
<dbReference type="EMBL" id="JAHLQT010008712">
    <property type="protein sequence ID" value="KAG7173871.1"/>
    <property type="molecule type" value="Genomic_DNA"/>
</dbReference>
<feature type="compositionally biased region" description="Low complexity" evidence="1">
    <location>
        <begin position="789"/>
        <end position="798"/>
    </location>
</feature>
<feature type="compositionally biased region" description="Low complexity" evidence="1">
    <location>
        <begin position="893"/>
        <end position="906"/>
    </location>
</feature>
<dbReference type="Pfam" id="PF15255">
    <property type="entry name" value="CAP-ZIP_m"/>
    <property type="match status" value="1"/>
</dbReference>
<feature type="region of interest" description="Disordered" evidence="1">
    <location>
        <begin position="141"/>
        <end position="167"/>
    </location>
</feature>
<feature type="compositionally biased region" description="Polar residues" evidence="1">
    <location>
        <begin position="387"/>
        <end position="414"/>
    </location>
</feature>
<evidence type="ECO:0000313" key="4">
    <source>
        <dbReference type="Proteomes" id="UP000747542"/>
    </source>
</evidence>
<dbReference type="Proteomes" id="UP000747542">
    <property type="component" value="Unassembled WGS sequence"/>
</dbReference>
<feature type="region of interest" description="Disordered" evidence="1">
    <location>
        <begin position="353"/>
        <end position="852"/>
    </location>
</feature>
<feature type="compositionally biased region" description="Polar residues" evidence="1">
    <location>
        <begin position="622"/>
        <end position="638"/>
    </location>
</feature>
<feature type="compositionally biased region" description="Polar residues" evidence="1">
    <location>
        <begin position="1625"/>
        <end position="1636"/>
    </location>
</feature>
<proteinExistence type="predicted"/>
<name>A0A8J5N5J9_HOMAM</name>
<feature type="region of interest" description="Disordered" evidence="1">
    <location>
        <begin position="1"/>
        <end position="21"/>
    </location>
</feature>
<feature type="compositionally biased region" description="Basic and acidic residues" evidence="1">
    <location>
        <begin position="1495"/>
        <end position="1507"/>
    </location>
</feature>
<feature type="compositionally biased region" description="Acidic residues" evidence="1">
    <location>
        <begin position="1306"/>
        <end position="1317"/>
    </location>
</feature>
<accession>A0A8J5N5J9</accession>
<feature type="compositionally biased region" description="Basic and acidic residues" evidence="1">
    <location>
        <begin position="513"/>
        <end position="523"/>
    </location>
</feature>
<feature type="compositionally biased region" description="Polar residues" evidence="1">
    <location>
        <begin position="693"/>
        <end position="709"/>
    </location>
</feature>
<feature type="compositionally biased region" description="Low complexity" evidence="1">
    <location>
        <begin position="460"/>
        <end position="469"/>
    </location>
</feature>
<feature type="compositionally biased region" description="Basic residues" evidence="1">
    <location>
        <begin position="1508"/>
        <end position="1518"/>
    </location>
</feature>
<feature type="region of interest" description="Disordered" evidence="1">
    <location>
        <begin position="1495"/>
        <end position="1650"/>
    </location>
</feature>
<comment type="caution">
    <text evidence="3">The sequence shown here is derived from an EMBL/GenBank/DDBJ whole genome shotgun (WGS) entry which is preliminary data.</text>
</comment>
<feature type="compositionally biased region" description="Acidic residues" evidence="1">
    <location>
        <begin position="275"/>
        <end position="284"/>
    </location>
</feature>
<protein>
    <submittedName>
        <fullName evidence="3">WASH complex subunit 2-like</fullName>
    </submittedName>
</protein>
<gene>
    <name evidence="3" type="primary">Washc2-L</name>
    <name evidence="3" type="ORF">Hamer_G020019</name>
</gene>
<evidence type="ECO:0000259" key="2">
    <source>
        <dbReference type="Pfam" id="PF15255"/>
    </source>
</evidence>
<feature type="region of interest" description="Disordered" evidence="1">
    <location>
        <begin position="1180"/>
        <end position="1334"/>
    </location>
</feature>
<feature type="compositionally biased region" description="Basic residues" evidence="1">
    <location>
        <begin position="1390"/>
        <end position="1408"/>
    </location>
</feature>
<feature type="region of interest" description="Disordered" evidence="1">
    <location>
        <begin position="866"/>
        <end position="951"/>
    </location>
</feature>